<dbReference type="EC" id="3.5.4.6" evidence="4 9"/>
<comment type="pathway">
    <text evidence="2">Purine metabolism; IMP biosynthesis via salvage pathway; IMP from AMP: step 1/1.</text>
</comment>
<dbReference type="SUPFAM" id="SSF51556">
    <property type="entry name" value="Metallo-dependent hydrolases"/>
    <property type="match status" value="1"/>
</dbReference>
<dbReference type="PROSITE" id="PS00485">
    <property type="entry name" value="A_DEAMINASE"/>
    <property type="match status" value="1"/>
</dbReference>
<dbReference type="GO" id="GO:0003876">
    <property type="term" value="F:AMP deaminase activity"/>
    <property type="evidence" value="ECO:0007669"/>
    <property type="project" value="UniProtKB-EC"/>
</dbReference>
<comment type="catalytic activity">
    <reaction evidence="9">
        <text>AMP + H2O + H(+) = IMP + NH4(+)</text>
        <dbReference type="Rhea" id="RHEA:14777"/>
        <dbReference type="ChEBI" id="CHEBI:15377"/>
        <dbReference type="ChEBI" id="CHEBI:15378"/>
        <dbReference type="ChEBI" id="CHEBI:28938"/>
        <dbReference type="ChEBI" id="CHEBI:58053"/>
        <dbReference type="ChEBI" id="CHEBI:456215"/>
        <dbReference type="EC" id="3.5.4.6"/>
    </reaction>
</comment>
<dbReference type="PIRSF" id="PIRSF001251">
    <property type="entry name" value="AMP_deaminase_met"/>
    <property type="match status" value="1"/>
</dbReference>
<dbReference type="InterPro" id="IPR006650">
    <property type="entry name" value="A/AMP_deam_AS"/>
</dbReference>
<proteinExistence type="inferred from homology"/>
<evidence type="ECO:0000256" key="9">
    <source>
        <dbReference type="PIRNR" id="PIRNR001251"/>
    </source>
</evidence>
<dbReference type="NCBIfam" id="TIGR01429">
    <property type="entry name" value="AMP_deaminase"/>
    <property type="match status" value="1"/>
</dbReference>
<keyword evidence="11" id="KW-1185">Reference proteome</keyword>
<dbReference type="Pfam" id="PF19326">
    <property type="entry name" value="AMP_deaminase"/>
    <property type="match status" value="1"/>
</dbReference>
<evidence type="ECO:0000256" key="7">
    <source>
        <dbReference type="ARBA" id="ARBA00022833"/>
    </source>
</evidence>
<dbReference type="InterPro" id="IPR032466">
    <property type="entry name" value="Metal_Hydrolase"/>
</dbReference>
<comment type="cofactor">
    <cofactor evidence="1 9">
        <name>Zn(2+)</name>
        <dbReference type="ChEBI" id="CHEBI:29105"/>
    </cofactor>
</comment>
<reference evidence="11" key="1">
    <citation type="submission" date="2022-06" db="EMBL/GenBank/DDBJ databases">
        <authorList>
            <person name="Berger JAMES D."/>
            <person name="Berger JAMES D."/>
        </authorList>
    </citation>
    <scope>NUCLEOTIDE SEQUENCE [LARGE SCALE GENOMIC DNA]</scope>
</reference>
<keyword evidence="7" id="KW-0862">Zinc</keyword>
<dbReference type="GO" id="GO:0046033">
    <property type="term" value="P:AMP metabolic process"/>
    <property type="evidence" value="ECO:0007669"/>
    <property type="project" value="TreeGrafter"/>
</dbReference>
<keyword evidence="5 9" id="KW-0479">Metal-binding</keyword>
<dbReference type="AlphaFoldDB" id="A0AA85FLF8"/>
<dbReference type="Proteomes" id="UP000050792">
    <property type="component" value="Unassembled WGS sequence"/>
</dbReference>
<dbReference type="PANTHER" id="PTHR11359:SF0">
    <property type="entry name" value="AMP DEAMINASE"/>
    <property type="match status" value="1"/>
</dbReference>
<keyword evidence="6 9" id="KW-0378">Hydrolase</keyword>
<dbReference type="GO" id="GO:0005829">
    <property type="term" value="C:cytosol"/>
    <property type="evidence" value="ECO:0007669"/>
    <property type="project" value="TreeGrafter"/>
</dbReference>
<dbReference type="InterPro" id="IPR006329">
    <property type="entry name" value="AMPD"/>
</dbReference>
<keyword evidence="8" id="KW-0546">Nucleotide metabolism</keyword>
<dbReference type="WBParaSite" id="SRDH1_52540.2">
    <property type="protein sequence ID" value="SRDH1_52540.2"/>
    <property type="gene ID" value="SRDH1_52540"/>
</dbReference>
<dbReference type="PANTHER" id="PTHR11359">
    <property type="entry name" value="AMP DEAMINASE"/>
    <property type="match status" value="1"/>
</dbReference>
<evidence type="ECO:0000256" key="1">
    <source>
        <dbReference type="ARBA" id="ARBA00001947"/>
    </source>
</evidence>
<feature type="compositionally biased region" description="Polar residues" evidence="10">
    <location>
        <begin position="940"/>
        <end position="952"/>
    </location>
</feature>
<evidence type="ECO:0000313" key="11">
    <source>
        <dbReference type="Proteomes" id="UP000050792"/>
    </source>
</evidence>
<reference evidence="12" key="2">
    <citation type="submission" date="2023-11" db="UniProtKB">
        <authorList>
            <consortium name="WormBaseParasite"/>
        </authorList>
    </citation>
    <scope>IDENTIFICATION</scope>
</reference>
<dbReference type="FunFam" id="4.10.800.20:FF:000001">
    <property type="entry name" value="AMP deaminase"/>
    <property type="match status" value="1"/>
</dbReference>
<evidence type="ECO:0000256" key="8">
    <source>
        <dbReference type="ARBA" id="ARBA00023080"/>
    </source>
</evidence>
<evidence type="ECO:0000256" key="5">
    <source>
        <dbReference type="ARBA" id="ARBA00022723"/>
    </source>
</evidence>
<evidence type="ECO:0000256" key="4">
    <source>
        <dbReference type="ARBA" id="ARBA00012775"/>
    </source>
</evidence>
<organism evidence="11 12">
    <name type="scientific">Schistosoma rodhaini</name>
    <dbReference type="NCBI Taxonomy" id="6188"/>
    <lineage>
        <taxon>Eukaryota</taxon>
        <taxon>Metazoa</taxon>
        <taxon>Spiralia</taxon>
        <taxon>Lophotrochozoa</taxon>
        <taxon>Platyhelminthes</taxon>
        <taxon>Trematoda</taxon>
        <taxon>Digenea</taxon>
        <taxon>Strigeidida</taxon>
        <taxon>Schistosomatoidea</taxon>
        <taxon>Schistosomatidae</taxon>
        <taxon>Schistosoma</taxon>
    </lineage>
</organism>
<name>A0AA85FLF8_9TREM</name>
<comment type="similarity">
    <text evidence="3 9">Belongs to the metallo-dependent hydrolases superfamily. Adenosine and AMP deaminases family.</text>
</comment>
<evidence type="ECO:0000313" key="12">
    <source>
        <dbReference type="WBParaSite" id="SRDH1_52540.2"/>
    </source>
</evidence>
<evidence type="ECO:0000256" key="6">
    <source>
        <dbReference type="ARBA" id="ARBA00022801"/>
    </source>
</evidence>
<dbReference type="Gene3D" id="3.20.20.140">
    <property type="entry name" value="Metal-dependent hydrolases"/>
    <property type="match status" value="1"/>
</dbReference>
<evidence type="ECO:0000256" key="3">
    <source>
        <dbReference type="ARBA" id="ARBA00006676"/>
    </source>
</evidence>
<evidence type="ECO:0000256" key="2">
    <source>
        <dbReference type="ARBA" id="ARBA00004955"/>
    </source>
</evidence>
<evidence type="ECO:0000256" key="10">
    <source>
        <dbReference type="SAM" id="MobiDB-lite"/>
    </source>
</evidence>
<sequence length="972" mass="110717">MSLSSRSVSPQMDHKINEITENIKQRGREGAYPLFKETGPEYVMPKFPIERKEMEDHILELKLARALGVADNDSKLPVNEENHDLIILNPSATSKVISSDNCNSVESITNGNESVLPSKNSIFNKDSSNSSFVLPETSSDEPDFHSNQSVTSDMNTFSLESGNRMQPRLTQNNVQFQNEQNCGGSLFRRLYSIPSTNNDGFPIYLAPAPNAGVFTDVVPVLQEVEEGAEAHLESAAVEFQRVQICGDDTLGVPVDDLHLASEALIKALLLRQKYITSSQQSFHCTTKRYLSVLDSGSVKSLDSEEKQYKSIHTPVFGSNTVDNITNTNIIPMNYSYSNINSTIHYIRTCRRISSLEDHPIHPPEKTGDPFEIDYWPEPLDVTMEFRKGIMHIETLSDSPDRSHVNLINGTSEHNHDGTVDVDQPVKKDLPEFIIPSLQTFFSDFDTIRTFVGDGPLKSFCYRRLTYLASKFQLHSLLNEARESIEQKRVSHRDFYNIRKVDTHIHASSCMNQKHLLRFIKKTIRTKSDTYVCEDPKTKKPMTLSELIDKIGITLYDLNIDNLDVHADRNTFHRFDKFNAKYNPIGQSQLREVFLKTDNYIKGVFFAHVLKEVFYDFSESKYQNAEPRLSIYGRSINEWDNLARWAIDCKVYSDNIRWLIQVPRLFDVYHAKGSMKYFQDIITNVFQPLFEATVNPKSHPELHAFLQYVTGFDSVDDESKSDKIVFNASTPTPDEYDLNENPPYSYYIFYMFANISQLNQLRRPHSGEAGNINHLVTCFLLAESINHGLLLRKAPVLQYLYYIAQIGIAMSPLSNNSLFLDYHRNPLNDFLARGLFVSLSTDDPLQFHFTKEPLIEEYSIAAQVWKFTSTDMCELARNSVLMSGFSPLIKSHWLGPNYTQEGVMGNDITRSNLPNIRVAYRFETLTQELRLLLNSVLASRTSGSVSPGSNTVMLSPKKTHTSTDSSRIDHLKK</sequence>
<dbReference type="GO" id="GO:0046872">
    <property type="term" value="F:metal ion binding"/>
    <property type="evidence" value="ECO:0007669"/>
    <property type="project" value="UniProtKB-KW"/>
</dbReference>
<accession>A0AA85FLF8</accession>
<dbReference type="Gene3D" id="4.10.800.20">
    <property type="match status" value="1"/>
</dbReference>
<protein>
    <recommendedName>
        <fullName evidence="4 9">AMP deaminase</fullName>
        <ecNumber evidence="4 9">3.5.4.6</ecNumber>
    </recommendedName>
</protein>
<dbReference type="GO" id="GO:0032264">
    <property type="term" value="P:IMP salvage"/>
    <property type="evidence" value="ECO:0007669"/>
    <property type="project" value="InterPro"/>
</dbReference>
<feature type="region of interest" description="Disordered" evidence="10">
    <location>
        <begin position="940"/>
        <end position="972"/>
    </location>
</feature>